<dbReference type="PANTHER" id="PTHR46361:SF1">
    <property type="entry name" value="F26K24.21 PROTEIN"/>
    <property type="match status" value="1"/>
</dbReference>
<dbReference type="InterPro" id="IPR006869">
    <property type="entry name" value="DUF547"/>
</dbReference>
<dbReference type="PaxDb" id="4565-Traes_1AL_C6998335E.1"/>
<dbReference type="Proteomes" id="UP000019116">
    <property type="component" value="Chromosome 1A"/>
</dbReference>
<dbReference type="SUPFAM" id="SSF46785">
    <property type="entry name" value="Winged helix' DNA-binding domain"/>
    <property type="match status" value="1"/>
</dbReference>
<dbReference type="Gene3D" id="1.10.10.10">
    <property type="entry name" value="Winged helix-like DNA-binding domain superfamily/Winged helix DNA-binding domain"/>
    <property type="match status" value="1"/>
</dbReference>
<dbReference type="InterPro" id="IPR000591">
    <property type="entry name" value="DEP_dom"/>
</dbReference>
<reference evidence="3" key="2">
    <citation type="submission" date="2018-10" db="UniProtKB">
        <authorList>
            <consortium name="EnsemblPlants"/>
        </authorList>
    </citation>
    <scope>IDENTIFICATION</scope>
</reference>
<proteinExistence type="predicted"/>
<dbReference type="SMART" id="SM00049">
    <property type="entry name" value="DEP"/>
    <property type="match status" value="1"/>
</dbReference>
<feature type="region of interest" description="Disordered" evidence="1">
    <location>
        <begin position="12"/>
        <end position="56"/>
    </location>
</feature>
<dbReference type="Gramene" id="TraesCS1A03G0429400.1">
    <property type="protein sequence ID" value="TraesCS1A03G0429400.1.CDS"/>
    <property type="gene ID" value="TraesCS1A03G0429400"/>
</dbReference>
<dbReference type="SMR" id="A0A3B5XYF8"/>
<dbReference type="EnsemblPlants" id="TraesCS1A02G159200.1">
    <property type="protein sequence ID" value="TraesCS1A02G159200.1"/>
    <property type="gene ID" value="TraesCS1A02G159200"/>
</dbReference>
<evidence type="ECO:0000256" key="1">
    <source>
        <dbReference type="SAM" id="MobiDB-lite"/>
    </source>
</evidence>
<protein>
    <recommendedName>
        <fullName evidence="2">DEP domain-containing protein</fullName>
    </recommendedName>
</protein>
<dbReference type="InterPro" id="IPR036388">
    <property type="entry name" value="WH-like_DNA-bd_sf"/>
</dbReference>
<dbReference type="Gramene" id="TraesCLE_scaffold_133281_01G000100.1">
    <property type="protein sequence ID" value="TraesCLE_scaffold_133281_01G000100.1"/>
    <property type="gene ID" value="TraesCLE_scaffold_133281_01G000100"/>
</dbReference>
<dbReference type="Gramene" id="TraesROB_scaffold_043511_01G000200.1">
    <property type="protein sequence ID" value="TraesROB_scaffold_043511_01G000200.1"/>
    <property type="gene ID" value="TraesROB_scaffold_043511_01G000200"/>
</dbReference>
<sequence>MGEETLVQAMPLAPHRHHHHVHPAAPDPAGVERRDDHPAAHAPRTRTGIAAAGDASEEEDVYYARKMLQGVVLRPPSHLPQPEAPPGLTRVVSTPAPNGRAEVEEGQRHVVERSNSAAAVVDVASIGRFFRDRRDVLSSAINRRFSSLKEAPAPAPGDACYGVQEIHLPNVKVTVRLKEAIAADAEEDDGYGHSFSGSHIKGRVSFFSRSGCRDCAAVRAFFRQSGLPYVEINLDVFPEREADLASRAGAAARVPQIFLNEKLLGGLVVLNSLRNSGEFERRVREVAGRRCPDAAPRVPVYGFDTDAGEEGEEREDAMVGIARVLRHRLPIQDRFVRVKLVKNCFSGADMVDGIVNHLECSRNKAVEIGKELARKHFIHHVFRENDFEDGAQSLYRFLEHDPAVPRYYNFRGSTNDGEPKPAAAVGQRMTKIMVAILEAYASEDRRRVDYARVAASEEFRRYANLARDLQRADVFALPAGERLSFFLNLHNAMAIHAVIRTGQPAGAGAVDRRSFFTDFQYVVGGYPYSLTTIKNGILRGNRRQPYTIVKPFGASDKRLEVHVWNTVGMGSTHALRSRWDLYFTMAVQLAETKVNPLVHFALCNATRSSPTVRFYSTQGVEPELRHAAREFLLDGGVEIDLETRTVHLTRIIKWYSADFGQDRDILRWIFNYLDPTKAGLLTHLLNDGGPISIAYQDYDWSLNA</sequence>
<feature type="compositionally biased region" description="Basic and acidic residues" evidence="1">
    <location>
        <begin position="30"/>
        <end position="39"/>
    </location>
</feature>
<dbReference type="AlphaFoldDB" id="A0A3B5XYF8"/>
<dbReference type="OMA" id="NMLKWII"/>
<dbReference type="Gene3D" id="3.40.30.10">
    <property type="entry name" value="Glutaredoxin"/>
    <property type="match status" value="1"/>
</dbReference>
<keyword evidence="4" id="KW-1185">Reference proteome</keyword>
<dbReference type="Gramene" id="TraesWEE_scaffold_125419_01G000200.1">
    <property type="protein sequence ID" value="TraesWEE_scaffold_125419_01G000200.1"/>
    <property type="gene ID" value="TraesWEE_scaffold_125419_01G000200"/>
</dbReference>
<dbReference type="Pfam" id="PF00610">
    <property type="entry name" value="DEP"/>
    <property type="match status" value="1"/>
</dbReference>
<dbReference type="GO" id="GO:0035556">
    <property type="term" value="P:intracellular signal transduction"/>
    <property type="evidence" value="ECO:0007669"/>
    <property type="project" value="InterPro"/>
</dbReference>
<dbReference type="Gramene" id="TraesCAD_scaffold_026831_01G000100.1">
    <property type="protein sequence ID" value="TraesCAD_scaffold_026831_01G000100.1"/>
    <property type="gene ID" value="TraesCAD_scaffold_026831_01G000100"/>
</dbReference>
<dbReference type="InterPro" id="IPR002109">
    <property type="entry name" value="Glutaredoxin"/>
</dbReference>
<dbReference type="PROSITE" id="PS50186">
    <property type="entry name" value="DEP"/>
    <property type="match status" value="1"/>
</dbReference>
<dbReference type="SUPFAM" id="SSF52833">
    <property type="entry name" value="Thioredoxin-like"/>
    <property type="match status" value="1"/>
</dbReference>
<dbReference type="CDD" id="cd04371">
    <property type="entry name" value="DEP"/>
    <property type="match status" value="1"/>
</dbReference>
<dbReference type="CDD" id="cd03027">
    <property type="entry name" value="GRX_DEP"/>
    <property type="match status" value="1"/>
</dbReference>
<dbReference type="InterPro" id="IPR036249">
    <property type="entry name" value="Thioredoxin-like_sf"/>
</dbReference>
<dbReference type="Pfam" id="PF04784">
    <property type="entry name" value="DUF547"/>
    <property type="match status" value="1"/>
</dbReference>
<name>A0A3B5XYF8_WHEAT</name>
<evidence type="ECO:0000313" key="4">
    <source>
        <dbReference type="Proteomes" id="UP000019116"/>
    </source>
</evidence>
<organism evidence="3">
    <name type="scientific">Triticum aestivum</name>
    <name type="common">Wheat</name>
    <dbReference type="NCBI Taxonomy" id="4565"/>
    <lineage>
        <taxon>Eukaryota</taxon>
        <taxon>Viridiplantae</taxon>
        <taxon>Streptophyta</taxon>
        <taxon>Embryophyta</taxon>
        <taxon>Tracheophyta</taxon>
        <taxon>Spermatophyta</taxon>
        <taxon>Magnoliopsida</taxon>
        <taxon>Liliopsida</taxon>
        <taxon>Poales</taxon>
        <taxon>Poaceae</taxon>
        <taxon>BOP clade</taxon>
        <taxon>Pooideae</taxon>
        <taxon>Triticodae</taxon>
        <taxon>Triticeae</taxon>
        <taxon>Triticinae</taxon>
        <taxon>Triticum</taxon>
    </lineage>
</organism>
<dbReference type="PROSITE" id="PS51354">
    <property type="entry name" value="GLUTAREDOXIN_2"/>
    <property type="match status" value="1"/>
</dbReference>
<evidence type="ECO:0000313" key="3">
    <source>
        <dbReference type="EnsemblPlants" id="TraesCS1A02G159200.1"/>
    </source>
</evidence>
<evidence type="ECO:0000259" key="2">
    <source>
        <dbReference type="PROSITE" id="PS50186"/>
    </source>
</evidence>
<dbReference type="InterPro" id="IPR036390">
    <property type="entry name" value="WH_DNA-bd_sf"/>
</dbReference>
<dbReference type="STRING" id="4565.A0A3B5XYF8"/>
<feature type="domain" description="DEP" evidence="2">
    <location>
        <begin position="325"/>
        <end position="399"/>
    </location>
</feature>
<dbReference type="Pfam" id="PF00462">
    <property type="entry name" value="Glutaredoxin"/>
    <property type="match status" value="1"/>
</dbReference>
<dbReference type="OrthoDB" id="418495at2759"/>
<dbReference type="PANTHER" id="PTHR46361">
    <property type="entry name" value="ELECTRON CARRIER/ PROTEIN DISULFIDE OXIDOREDUCTASE"/>
    <property type="match status" value="1"/>
</dbReference>
<reference evidence="3" key="1">
    <citation type="submission" date="2018-08" db="EMBL/GenBank/DDBJ databases">
        <authorList>
            <person name="Rossello M."/>
        </authorList>
    </citation>
    <scope>NUCLEOTIDE SEQUENCE [LARGE SCALE GENOMIC DNA]</scope>
    <source>
        <strain evidence="3">cv. Chinese Spring</strain>
    </source>
</reference>
<accession>A0A3B5XYF8</accession>
<dbReference type="Gramene" id="TraesCS1A02G159200.1">
    <property type="protein sequence ID" value="TraesCS1A02G159200.1"/>
    <property type="gene ID" value="TraesCS1A02G159200"/>
</dbReference>